<accession>A0ABW9Y8G2</accession>
<dbReference type="EMBL" id="JAAATW010000003">
    <property type="protein sequence ID" value="NBE08878.1"/>
    <property type="molecule type" value="Genomic_DNA"/>
</dbReference>
<evidence type="ECO:0000256" key="1">
    <source>
        <dbReference type="SAM" id="Phobius"/>
    </source>
</evidence>
<feature type="transmembrane region" description="Helical" evidence="1">
    <location>
        <begin position="31"/>
        <end position="48"/>
    </location>
</feature>
<keyword evidence="1" id="KW-0472">Membrane</keyword>
<sequence length="238" mass="24694">MIETLAALVLAHVAADFLLQPDRMVAGKRKPLWFAAHIAIVLATACATTGTLHPALLALAFAHAVIDAGKLVLPRQNAASFALDQVAHGATLIATATFLPGLFASGLWSAQPALPALFALAAVAIWTVRAGGHAIGLLMAPWTALIRLDGLPNGGRAIGQLERGLIFLMILGGLPEGIGFLIAAKSVLRFGTVREEAKLSEYVIIGTLASFAWAMLAAYATLAALQALPPLGIPDFSP</sequence>
<feature type="transmembrane region" description="Helical" evidence="1">
    <location>
        <begin position="164"/>
        <end position="183"/>
    </location>
</feature>
<proteinExistence type="predicted"/>
<dbReference type="Proteomes" id="UP001517376">
    <property type="component" value="Unassembled WGS sequence"/>
</dbReference>
<dbReference type="InterPro" id="IPR021737">
    <property type="entry name" value="Phage_phiKZ_Orf197"/>
</dbReference>
<organism evidence="2 3">
    <name type="scientific">Paragemmobacter ruber</name>
    <dbReference type="NCBI Taxonomy" id="1985673"/>
    <lineage>
        <taxon>Bacteria</taxon>
        <taxon>Pseudomonadati</taxon>
        <taxon>Pseudomonadota</taxon>
        <taxon>Alphaproteobacteria</taxon>
        <taxon>Rhodobacterales</taxon>
        <taxon>Paracoccaceae</taxon>
        <taxon>Paragemmobacter</taxon>
    </lineage>
</organism>
<protein>
    <submittedName>
        <fullName evidence="2">DUF3307 domain-containing protein</fullName>
    </submittedName>
</protein>
<feature type="transmembrane region" description="Helical" evidence="1">
    <location>
        <begin position="203"/>
        <end position="228"/>
    </location>
</feature>
<keyword evidence="1" id="KW-1133">Transmembrane helix</keyword>
<comment type="caution">
    <text evidence="2">The sequence shown here is derived from an EMBL/GenBank/DDBJ whole genome shotgun (WGS) entry which is preliminary data.</text>
</comment>
<gene>
    <name evidence="2" type="ORF">GU920_15155</name>
</gene>
<name>A0ABW9Y8G2_9RHOB</name>
<dbReference type="RefSeq" id="WP_161767906.1">
    <property type="nucleotide sequence ID" value="NZ_JAAATW010000003.1"/>
</dbReference>
<dbReference type="Pfam" id="PF11750">
    <property type="entry name" value="DUF3307"/>
    <property type="match status" value="1"/>
</dbReference>
<evidence type="ECO:0000313" key="3">
    <source>
        <dbReference type="Proteomes" id="UP001517376"/>
    </source>
</evidence>
<keyword evidence="3" id="KW-1185">Reference proteome</keyword>
<evidence type="ECO:0000313" key="2">
    <source>
        <dbReference type="EMBL" id="NBE08878.1"/>
    </source>
</evidence>
<keyword evidence="1" id="KW-0812">Transmembrane</keyword>
<feature type="transmembrane region" description="Helical" evidence="1">
    <location>
        <begin position="85"/>
        <end position="104"/>
    </location>
</feature>
<reference evidence="3" key="1">
    <citation type="submission" date="2020-01" db="EMBL/GenBank/DDBJ databases">
        <title>Sphingomonas sp. strain CSW-10.</title>
        <authorList>
            <person name="Chen W.-M."/>
        </authorList>
    </citation>
    <scope>NUCLEOTIDE SEQUENCE [LARGE SCALE GENOMIC DNA]</scope>
    <source>
        <strain evidence="3">CCP-1</strain>
    </source>
</reference>
<feature type="transmembrane region" description="Helical" evidence="1">
    <location>
        <begin position="116"/>
        <end position="144"/>
    </location>
</feature>